<reference evidence="1" key="1">
    <citation type="journal article" date="2015" name="Nature">
        <title>Complex archaea that bridge the gap between prokaryotes and eukaryotes.</title>
        <authorList>
            <person name="Spang A."/>
            <person name="Saw J.H."/>
            <person name="Jorgensen S.L."/>
            <person name="Zaremba-Niedzwiedzka K."/>
            <person name="Martijn J."/>
            <person name="Lind A.E."/>
            <person name="van Eijk R."/>
            <person name="Schleper C."/>
            <person name="Guy L."/>
            <person name="Ettema T.J."/>
        </authorList>
    </citation>
    <scope>NUCLEOTIDE SEQUENCE</scope>
</reference>
<sequence>MLINGGYLEGRMEPGGFGELDIPMAKCLTWRGHEFLDKIKSDIIWN</sequence>
<evidence type="ECO:0000313" key="1">
    <source>
        <dbReference type="EMBL" id="KKL09629.1"/>
    </source>
</evidence>
<proteinExistence type="predicted"/>
<feature type="non-terminal residue" evidence="1">
    <location>
        <position position="46"/>
    </location>
</feature>
<accession>A0A0F9AJ27</accession>
<dbReference type="Pfam" id="PF10711">
    <property type="entry name" value="DUF2513"/>
    <property type="match status" value="1"/>
</dbReference>
<protein>
    <submittedName>
        <fullName evidence="1">Uncharacterized protein</fullName>
    </submittedName>
</protein>
<comment type="caution">
    <text evidence="1">The sequence shown here is derived from an EMBL/GenBank/DDBJ whole genome shotgun (WGS) entry which is preliminary data.</text>
</comment>
<dbReference type="AlphaFoldDB" id="A0A0F9AJ27"/>
<organism evidence="1">
    <name type="scientific">marine sediment metagenome</name>
    <dbReference type="NCBI Taxonomy" id="412755"/>
    <lineage>
        <taxon>unclassified sequences</taxon>
        <taxon>metagenomes</taxon>
        <taxon>ecological metagenomes</taxon>
    </lineage>
</organism>
<gene>
    <name evidence="1" type="ORF">LCGC14_2563940</name>
</gene>
<dbReference type="EMBL" id="LAZR01042395">
    <property type="protein sequence ID" value="KKL09629.1"/>
    <property type="molecule type" value="Genomic_DNA"/>
</dbReference>
<name>A0A0F9AJ27_9ZZZZ</name>
<dbReference type="InterPro" id="IPR019650">
    <property type="entry name" value="DUF2513"/>
</dbReference>